<evidence type="ECO:0000256" key="1">
    <source>
        <dbReference type="SAM" id="MobiDB-lite"/>
    </source>
</evidence>
<dbReference type="GO" id="GO:0004176">
    <property type="term" value="F:ATP-dependent peptidase activity"/>
    <property type="evidence" value="ECO:0007669"/>
    <property type="project" value="InterPro"/>
</dbReference>
<evidence type="ECO:0000313" key="3">
    <source>
        <dbReference type="Proteomes" id="UP000887561"/>
    </source>
</evidence>
<dbReference type="Proteomes" id="UP000887561">
    <property type="component" value="Unplaced"/>
</dbReference>
<dbReference type="InterPro" id="IPR008269">
    <property type="entry name" value="Lon_proteolytic"/>
</dbReference>
<evidence type="ECO:0000313" key="4">
    <source>
        <dbReference type="WBParaSite" id="scaffold19735_cov151.g19308"/>
    </source>
</evidence>
<dbReference type="InterPro" id="IPR020568">
    <property type="entry name" value="Ribosomal_Su5_D2-typ_SF"/>
</dbReference>
<name>A0A915LUH1_MELJA</name>
<feature type="compositionally biased region" description="Low complexity" evidence="1">
    <location>
        <begin position="208"/>
        <end position="221"/>
    </location>
</feature>
<dbReference type="InterPro" id="IPR014721">
    <property type="entry name" value="Ribsml_uS5_D2-typ_fold_subgr"/>
</dbReference>
<protein>
    <submittedName>
        <fullName evidence="4">Lon proteolytic domain-containing protein</fullName>
    </submittedName>
</protein>
<reference evidence="4" key="1">
    <citation type="submission" date="2022-11" db="UniProtKB">
        <authorList>
            <consortium name="WormBaseParasite"/>
        </authorList>
    </citation>
    <scope>IDENTIFICATION</scope>
</reference>
<proteinExistence type="predicted"/>
<dbReference type="Pfam" id="PF05362">
    <property type="entry name" value="Lon_C"/>
    <property type="match status" value="1"/>
</dbReference>
<feature type="domain" description="Lon proteolytic" evidence="2">
    <location>
        <begin position="20"/>
        <end position="164"/>
    </location>
</feature>
<dbReference type="AlphaFoldDB" id="A0A915LUH1"/>
<dbReference type="GO" id="GO:0004252">
    <property type="term" value="F:serine-type endopeptidase activity"/>
    <property type="evidence" value="ECO:0007669"/>
    <property type="project" value="InterPro"/>
</dbReference>
<dbReference type="GO" id="GO:0006508">
    <property type="term" value="P:proteolysis"/>
    <property type="evidence" value="ECO:0007669"/>
    <property type="project" value="InterPro"/>
</dbReference>
<dbReference type="WBParaSite" id="scaffold19735_cov151.g19308">
    <property type="protein sequence ID" value="scaffold19735_cov151.g19308"/>
    <property type="gene ID" value="scaffold19735_cov151.g19308"/>
</dbReference>
<evidence type="ECO:0000259" key="2">
    <source>
        <dbReference type="Pfam" id="PF05362"/>
    </source>
</evidence>
<dbReference type="Gene3D" id="3.30.230.10">
    <property type="match status" value="1"/>
</dbReference>
<keyword evidence="3" id="KW-1185">Reference proteome</keyword>
<dbReference type="SUPFAM" id="SSF54211">
    <property type="entry name" value="Ribosomal protein S5 domain 2-like"/>
    <property type="match status" value="1"/>
</dbReference>
<accession>A0A915LUH1</accession>
<sequence>MYRTKVIPCGLSNKKVDVARQGGFVGYAECEIIELEGLLSATGNLKLLMNEAVIVARNCVTTFIKEQKLGNAEKLHMLVHIIPGSSAKDGGSGGAGLAVCMLSRYLEIPPLNGTFLKLFMTENSVILAEIDLKGRLYAVGGLESKLAAAKRVKLKTPKARINDIPNVAQPDEMFDGGVCKSKSELHKEIDPYIDSETGMLPKCTDQLSDSSISSSQVSSASTIRAASPSKRKPKATTATNRQPKKAKQKRQPTMLVSSAATVAILPAPSPPVGEREELFEGVEQQKHHH</sequence>
<feature type="region of interest" description="Disordered" evidence="1">
    <location>
        <begin position="205"/>
        <end position="289"/>
    </location>
</feature>
<organism evidence="3 4">
    <name type="scientific">Meloidogyne javanica</name>
    <name type="common">Root-knot nematode worm</name>
    <dbReference type="NCBI Taxonomy" id="6303"/>
    <lineage>
        <taxon>Eukaryota</taxon>
        <taxon>Metazoa</taxon>
        <taxon>Ecdysozoa</taxon>
        <taxon>Nematoda</taxon>
        <taxon>Chromadorea</taxon>
        <taxon>Rhabditida</taxon>
        <taxon>Tylenchina</taxon>
        <taxon>Tylenchomorpha</taxon>
        <taxon>Tylenchoidea</taxon>
        <taxon>Meloidogynidae</taxon>
        <taxon>Meloidogyninae</taxon>
        <taxon>Meloidogyne</taxon>
        <taxon>Meloidogyne incognita group</taxon>
    </lineage>
</organism>